<reference evidence="4 5" key="1">
    <citation type="submission" date="2016-01" db="EMBL/GenBank/DDBJ databases">
        <title>Whole genome sequencing of Myroides marinus L41.</title>
        <authorList>
            <person name="Hong K.W."/>
        </authorList>
    </citation>
    <scope>NUCLEOTIDE SEQUENCE [LARGE SCALE GENOMIC DNA]</scope>
    <source>
        <strain evidence="4 5">L41</strain>
    </source>
</reference>
<dbReference type="RefSeq" id="WP_038986650.1">
    <property type="nucleotide sequence ID" value="NZ_JACAJP010000010.1"/>
</dbReference>
<dbReference type="SUPFAM" id="SSF51735">
    <property type="entry name" value="NAD(P)-binding Rossmann-fold domains"/>
    <property type="match status" value="1"/>
</dbReference>
<dbReference type="PANTHER" id="PTHR47128:SF2">
    <property type="entry name" value="PROTEIN HIGH CHLOROPHYLL FLUORESCENCE PHENOTYPE 244, CHLOROPLASTIC"/>
    <property type="match status" value="1"/>
</dbReference>
<sequence length="286" mass="32522">MTKRVLVAGATGYLGRELVKELKHRGYWVRALIRSEKQKELVSLADEFFIAEVTKPETLLGCMTSIDYVFSTIGITRQKEGMTYMDVDYKGNLNLLHQGCITDVERFLYVSAIGGDKLRHLEIFKAKEGFVDKLKESGLDYRVIRPNGFFSDMKDFLKMANSGRVFLFGKGDKKLNPIDGRDLAKVCIDKMEGNKRECSVGGPDVMSQRELAALALKTLNKKENIVCLPDFIRVWIIALLRLFTSSKTYGPYEFFLTAMANDNIAPTYGEHHLKDYFNEQVLKNSI</sequence>
<dbReference type="CDD" id="cd05243">
    <property type="entry name" value="SDR_a5"/>
    <property type="match status" value="1"/>
</dbReference>
<dbReference type="Pfam" id="PF13460">
    <property type="entry name" value="NAD_binding_10"/>
    <property type="match status" value="1"/>
</dbReference>
<keyword evidence="5" id="KW-1185">Reference proteome</keyword>
<dbReference type="PANTHER" id="PTHR47128">
    <property type="match status" value="1"/>
</dbReference>
<evidence type="ECO:0000256" key="1">
    <source>
        <dbReference type="ARBA" id="ARBA00022531"/>
    </source>
</evidence>
<dbReference type="OrthoDB" id="9803892at2"/>
<keyword evidence="1" id="KW-0602">Photosynthesis</keyword>
<keyword evidence="2" id="KW-0604">Photosystem II</keyword>
<name>A0A164AH04_9FLAO</name>
<dbReference type="Gene3D" id="3.40.50.720">
    <property type="entry name" value="NAD(P)-binding Rossmann-like Domain"/>
    <property type="match status" value="1"/>
</dbReference>
<dbReference type="InterPro" id="IPR016040">
    <property type="entry name" value="NAD(P)-bd_dom"/>
</dbReference>
<organism evidence="4 5">
    <name type="scientific">Myroides marinus</name>
    <dbReference type="NCBI Taxonomy" id="703342"/>
    <lineage>
        <taxon>Bacteria</taxon>
        <taxon>Pseudomonadati</taxon>
        <taxon>Bacteroidota</taxon>
        <taxon>Flavobacteriia</taxon>
        <taxon>Flavobacteriales</taxon>
        <taxon>Flavobacteriaceae</taxon>
        <taxon>Myroides</taxon>
    </lineage>
</organism>
<dbReference type="InterPro" id="IPR036291">
    <property type="entry name" value="NAD(P)-bd_dom_sf"/>
</dbReference>
<dbReference type="AlphaFoldDB" id="A0A164AH04"/>
<dbReference type="GO" id="GO:0009523">
    <property type="term" value="C:photosystem II"/>
    <property type="evidence" value="ECO:0007669"/>
    <property type="project" value="UniProtKB-KW"/>
</dbReference>
<evidence type="ECO:0000256" key="2">
    <source>
        <dbReference type="ARBA" id="ARBA00023276"/>
    </source>
</evidence>
<evidence type="ECO:0000259" key="3">
    <source>
        <dbReference type="Pfam" id="PF13460"/>
    </source>
</evidence>
<dbReference type="Proteomes" id="UP000076630">
    <property type="component" value="Unassembled WGS sequence"/>
</dbReference>
<dbReference type="EMBL" id="LQNU01000035">
    <property type="protein sequence ID" value="KZE83842.1"/>
    <property type="molecule type" value="Genomic_DNA"/>
</dbReference>
<protein>
    <submittedName>
        <fullName evidence="4">NmrA family protein</fullName>
    </submittedName>
</protein>
<feature type="domain" description="NAD(P)-binding" evidence="3">
    <location>
        <begin position="9"/>
        <end position="188"/>
    </location>
</feature>
<evidence type="ECO:0000313" key="5">
    <source>
        <dbReference type="Proteomes" id="UP000076630"/>
    </source>
</evidence>
<evidence type="ECO:0000313" key="4">
    <source>
        <dbReference type="EMBL" id="KZE83842.1"/>
    </source>
</evidence>
<dbReference type="GO" id="GO:0015979">
    <property type="term" value="P:photosynthesis"/>
    <property type="evidence" value="ECO:0007669"/>
    <property type="project" value="UniProtKB-KW"/>
</dbReference>
<comment type="caution">
    <text evidence="4">The sequence shown here is derived from an EMBL/GenBank/DDBJ whole genome shotgun (WGS) entry which is preliminary data.</text>
</comment>
<proteinExistence type="predicted"/>
<gene>
    <name evidence="4" type="ORF">AV926_04055</name>
</gene>
<accession>A0A164AH04</accession>
<dbReference type="InterPro" id="IPR044256">
    <property type="entry name" value="HCF244-like"/>
</dbReference>